<name>A0A3E2VKD7_CLOIN</name>
<evidence type="ECO:0000256" key="4">
    <source>
        <dbReference type="ARBA" id="ARBA00022694"/>
    </source>
</evidence>
<dbReference type="RefSeq" id="WP_117444597.1">
    <property type="nucleotide sequence ID" value="NZ_JAJFEN010000083.1"/>
</dbReference>
<evidence type="ECO:0000256" key="1">
    <source>
        <dbReference type="ARBA" id="ARBA00004496"/>
    </source>
</evidence>
<evidence type="ECO:0000256" key="2">
    <source>
        <dbReference type="ARBA" id="ARBA00022490"/>
    </source>
</evidence>
<keyword evidence="4 8" id="KW-0819">tRNA processing</keyword>
<reference evidence="10 11" key="1">
    <citation type="submission" date="2018-08" db="EMBL/GenBank/DDBJ databases">
        <title>A genome reference for cultivated species of the human gut microbiota.</title>
        <authorList>
            <person name="Zou Y."/>
            <person name="Xue W."/>
            <person name="Luo G."/>
        </authorList>
    </citation>
    <scope>NUCLEOTIDE SEQUENCE [LARGE SCALE GENOMIC DNA]</scope>
    <source>
        <strain evidence="10 11">OF01-2LB</strain>
    </source>
</reference>
<dbReference type="OrthoDB" id="9807403at2"/>
<keyword evidence="6 8" id="KW-0067">ATP-binding</keyword>
<evidence type="ECO:0000259" key="9">
    <source>
        <dbReference type="SMART" id="SM00977"/>
    </source>
</evidence>
<dbReference type="AlphaFoldDB" id="A0A3E2VKD7"/>
<dbReference type="Proteomes" id="UP000260025">
    <property type="component" value="Unassembled WGS sequence"/>
</dbReference>
<dbReference type="PANTHER" id="PTHR43033:SF1">
    <property type="entry name" value="TRNA(ILE)-LYSIDINE SYNTHASE-RELATED"/>
    <property type="match status" value="1"/>
</dbReference>
<dbReference type="SUPFAM" id="SSF52402">
    <property type="entry name" value="Adenine nucleotide alpha hydrolases-like"/>
    <property type="match status" value="1"/>
</dbReference>
<dbReference type="GO" id="GO:0005524">
    <property type="term" value="F:ATP binding"/>
    <property type="evidence" value="ECO:0007669"/>
    <property type="project" value="UniProtKB-UniRule"/>
</dbReference>
<comment type="caution">
    <text evidence="10">The sequence shown here is derived from an EMBL/GenBank/DDBJ whole genome shotgun (WGS) entry which is preliminary data.</text>
</comment>
<protein>
    <recommendedName>
        <fullName evidence="8">tRNA(Ile)-lysidine synthase</fullName>
        <ecNumber evidence="8">6.3.4.19</ecNumber>
    </recommendedName>
    <alternativeName>
        <fullName evidence="8">tRNA(Ile)-2-lysyl-cytidine synthase</fullName>
    </alternativeName>
    <alternativeName>
        <fullName evidence="8">tRNA(Ile)-lysidine synthetase</fullName>
    </alternativeName>
</protein>
<dbReference type="GO" id="GO:0005737">
    <property type="term" value="C:cytoplasm"/>
    <property type="evidence" value="ECO:0007669"/>
    <property type="project" value="UniProtKB-SubCell"/>
</dbReference>
<feature type="binding site" evidence="8">
    <location>
        <begin position="14"/>
        <end position="19"/>
    </location>
    <ligand>
        <name>ATP</name>
        <dbReference type="ChEBI" id="CHEBI:30616"/>
    </ligand>
</feature>
<sequence>MKKLEKETYIIGVSGGPDSMALLDMCRKEGFQLVVAHMNYKKRDTADRDMELVRSYCARFHIPFEARLQTKPCVGNFQAFAREERYRLYRELLQEYQAAAVLLAHHLDDHLETYLMAKERGSMKEYLGIQEETCIMGCRIIRPLMAYSKRELEAYCRENAVPFGIDESNLTDHYARNRIRHEVVERMSEKEKEALMETISRENMRMRQLRADCRAFLNSWDGSLKHLRVLDSYFLEQVLITWIHDTCDCYLSMHEIQVLRELIMNNANYWTRDIASGYDIYSEYGKLVIDTSEDISYSYVYDHAVFEKTPYFETAPHGTGVEAVTLQEADWPITIRNAQPQDAIQLRFGVKKLNRWFIDRKIPKKERKLWPVVVNAAGNVILVPKIGCDIAHFSNNPTLFVLK</sequence>
<dbReference type="SUPFAM" id="SSF56037">
    <property type="entry name" value="PheT/TilS domain"/>
    <property type="match status" value="1"/>
</dbReference>
<dbReference type="InterPro" id="IPR011063">
    <property type="entry name" value="TilS/TtcA_N"/>
</dbReference>
<comment type="catalytic activity">
    <reaction evidence="7 8">
        <text>cytidine(34) in tRNA(Ile2) + L-lysine + ATP = lysidine(34) in tRNA(Ile2) + AMP + diphosphate + H(+)</text>
        <dbReference type="Rhea" id="RHEA:43744"/>
        <dbReference type="Rhea" id="RHEA-COMP:10625"/>
        <dbReference type="Rhea" id="RHEA-COMP:10670"/>
        <dbReference type="ChEBI" id="CHEBI:15378"/>
        <dbReference type="ChEBI" id="CHEBI:30616"/>
        <dbReference type="ChEBI" id="CHEBI:32551"/>
        <dbReference type="ChEBI" id="CHEBI:33019"/>
        <dbReference type="ChEBI" id="CHEBI:82748"/>
        <dbReference type="ChEBI" id="CHEBI:83665"/>
        <dbReference type="ChEBI" id="CHEBI:456215"/>
        <dbReference type="EC" id="6.3.4.19"/>
    </reaction>
</comment>
<dbReference type="NCBIfam" id="TIGR02433">
    <property type="entry name" value="lysidine_TilS_C"/>
    <property type="match status" value="1"/>
</dbReference>
<evidence type="ECO:0000256" key="5">
    <source>
        <dbReference type="ARBA" id="ARBA00022741"/>
    </source>
</evidence>
<keyword evidence="2 8" id="KW-0963">Cytoplasm</keyword>
<proteinExistence type="inferred from homology"/>
<evidence type="ECO:0000256" key="8">
    <source>
        <dbReference type="HAMAP-Rule" id="MF_01161"/>
    </source>
</evidence>
<dbReference type="InterPro" id="IPR012796">
    <property type="entry name" value="Lysidine-tRNA-synth_C"/>
</dbReference>
<dbReference type="NCBIfam" id="TIGR02432">
    <property type="entry name" value="lysidine_TilS_N"/>
    <property type="match status" value="1"/>
</dbReference>
<dbReference type="Pfam" id="PF11734">
    <property type="entry name" value="TilS_C"/>
    <property type="match status" value="1"/>
</dbReference>
<evidence type="ECO:0000313" key="11">
    <source>
        <dbReference type="Proteomes" id="UP000260025"/>
    </source>
</evidence>
<keyword evidence="3 8" id="KW-0436">Ligase</keyword>
<dbReference type="GO" id="GO:0032267">
    <property type="term" value="F:tRNA(Ile)-lysidine synthase activity"/>
    <property type="evidence" value="ECO:0007669"/>
    <property type="project" value="UniProtKB-EC"/>
</dbReference>
<comment type="domain">
    <text evidence="8">The N-terminal region contains the highly conserved SGGXDS motif, predicted to be a P-loop motif involved in ATP binding.</text>
</comment>
<comment type="function">
    <text evidence="8">Ligates lysine onto the cytidine present at position 34 of the AUA codon-specific tRNA(Ile) that contains the anticodon CAU, in an ATP-dependent manner. Cytidine is converted to lysidine, thus changing the amino acid specificity of the tRNA from methionine to isoleucine.</text>
</comment>
<dbReference type="PANTHER" id="PTHR43033">
    <property type="entry name" value="TRNA(ILE)-LYSIDINE SYNTHASE-RELATED"/>
    <property type="match status" value="1"/>
</dbReference>
<dbReference type="InterPro" id="IPR014729">
    <property type="entry name" value="Rossmann-like_a/b/a_fold"/>
</dbReference>
<dbReference type="InterPro" id="IPR012094">
    <property type="entry name" value="tRNA_Ile_lys_synt"/>
</dbReference>
<dbReference type="Gene3D" id="3.40.50.620">
    <property type="entry name" value="HUPs"/>
    <property type="match status" value="1"/>
</dbReference>
<keyword evidence="5 8" id="KW-0547">Nucleotide-binding</keyword>
<accession>A0A3E2VKD7</accession>
<dbReference type="GO" id="GO:0006400">
    <property type="term" value="P:tRNA modification"/>
    <property type="evidence" value="ECO:0007669"/>
    <property type="project" value="UniProtKB-UniRule"/>
</dbReference>
<evidence type="ECO:0000256" key="6">
    <source>
        <dbReference type="ARBA" id="ARBA00022840"/>
    </source>
</evidence>
<dbReference type="SMART" id="SM00977">
    <property type="entry name" value="TilS_C"/>
    <property type="match status" value="1"/>
</dbReference>
<evidence type="ECO:0000313" key="10">
    <source>
        <dbReference type="EMBL" id="RGC11191.1"/>
    </source>
</evidence>
<dbReference type="Pfam" id="PF01171">
    <property type="entry name" value="ATP_bind_3"/>
    <property type="match status" value="1"/>
</dbReference>
<comment type="subcellular location">
    <subcellularLocation>
        <location evidence="1 8">Cytoplasm</location>
    </subcellularLocation>
</comment>
<dbReference type="HAMAP" id="MF_01161">
    <property type="entry name" value="tRNA_Ile_lys_synt"/>
    <property type="match status" value="1"/>
</dbReference>
<dbReference type="EC" id="6.3.4.19" evidence="8"/>
<dbReference type="EMBL" id="QVEV01000041">
    <property type="protein sequence ID" value="RGC11191.1"/>
    <property type="molecule type" value="Genomic_DNA"/>
</dbReference>
<feature type="domain" description="Lysidine-tRNA(Ile) synthetase C-terminal" evidence="9">
    <location>
        <begin position="333"/>
        <end position="401"/>
    </location>
</feature>
<dbReference type="InterPro" id="IPR012795">
    <property type="entry name" value="tRNA_Ile_lys_synt_N"/>
</dbReference>
<dbReference type="CDD" id="cd01992">
    <property type="entry name" value="TilS_N"/>
    <property type="match status" value="1"/>
</dbReference>
<comment type="similarity">
    <text evidence="8">Belongs to the tRNA(Ile)-lysidine synthase family.</text>
</comment>
<organism evidence="10 11">
    <name type="scientific">Clostridium innocuum</name>
    <dbReference type="NCBI Taxonomy" id="1522"/>
    <lineage>
        <taxon>Bacteria</taxon>
        <taxon>Bacillati</taxon>
        <taxon>Bacillota</taxon>
        <taxon>Clostridia</taxon>
        <taxon>Eubacteriales</taxon>
        <taxon>Clostridiaceae</taxon>
        <taxon>Clostridium</taxon>
    </lineage>
</organism>
<evidence type="ECO:0000256" key="7">
    <source>
        <dbReference type="ARBA" id="ARBA00048539"/>
    </source>
</evidence>
<gene>
    <name evidence="8 10" type="primary">tilS</name>
    <name evidence="10" type="ORF">DXA38_19195</name>
</gene>
<evidence type="ECO:0000256" key="3">
    <source>
        <dbReference type="ARBA" id="ARBA00022598"/>
    </source>
</evidence>